<dbReference type="Pfam" id="PF00850">
    <property type="entry name" value="Hist_deacetyl"/>
    <property type="match status" value="1"/>
</dbReference>
<dbReference type="InterPro" id="IPR023801">
    <property type="entry name" value="His_deacetylse_dom"/>
</dbReference>
<dbReference type="InterPro" id="IPR023696">
    <property type="entry name" value="Ureohydrolase_dom_sf"/>
</dbReference>
<dbReference type="GO" id="GO:0005634">
    <property type="term" value="C:nucleus"/>
    <property type="evidence" value="ECO:0007669"/>
    <property type="project" value="TreeGrafter"/>
</dbReference>
<evidence type="ECO:0000313" key="3">
    <source>
        <dbReference type="EMBL" id="MDI1488857.1"/>
    </source>
</evidence>
<feature type="domain" description="Histone deacetylase" evidence="2">
    <location>
        <begin position="220"/>
        <end position="549"/>
    </location>
</feature>
<dbReference type="EC" id="3.5.1.98" evidence="3"/>
<feature type="compositionally biased region" description="Low complexity" evidence="1">
    <location>
        <begin position="1146"/>
        <end position="1155"/>
    </location>
</feature>
<feature type="compositionally biased region" description="Basic and acidic residues" evidence="1">
    <location>
        <begin position="725"/>
        <end position="736"/>
    </location>
</feature>
<comment type="caution">
    <text evidence="3">The sequence shown here is derived from an EMBL/GenBank/DDBJ whole genome shotgun (WGS) entry which is preliminary data.</text>
</comment>
<dbReference type="Proteomes" id="UP001161017">
    <property type="component" value="Unassembled WGS sequence"/>
</dbReference>
<dbReference type="PANTHER" id="PTHR47558:SF1">
    <property type="entry name" value="HISTONE DEACETYLASE HOS3"/>
    <property type="match status" value="1"/>
</dbReference>
<dbReference type="InterPro" id="IPR037138">
    <property type="entry name" value="His_deacetylse_dom_sf"/>
</dbReference>
<dbReference type="AlphaFoldDB" id="A0AA43QN18"/>
<feature type="compositionally biased region" description="Polar residues" evidence="1">
    <location>
        <begin position="819"/>
        <end position="828"/>
    </location>
</feature>
<dbReference type="GO" id="GO:0010468">
    <property type="term" value="P:regulation of gene expression"/>
    <property type="evidence" value="ECO:0007669"/>
    <property type="project" value="UniProtKB-ARBA"/>
</dbReference>
<feature type="compositionally biased region" description="Polar residues" evidence="1">
    <location>
        <begin position="775"/>
        <end position="785"/>
    </location>
</feature>
<dbReference type="CDD" id="cd09998">
    <property type="entry name" value="HDAC_Hos3"/>
    <property type="match status" value="1"/>
</dbReference>
<sequence>MEQHFVQQDHPAPASHPPLSRSTNPTLKRFPSSSSIGASRSSPTSTLHRKSSLSSLEGASARTPPSSPVARRTSSYLPSSPSTTNVRPNLVPPPDVPQLPQLTASAVAKDFLQGDLATNHWALKTQLESQTVVILQDDCYGHRYSRPRTSKAGLNTIVERPERIHASLLGLSTAYVRLGGRHAHGAAAPHPERHPASLPPAPFKIHKTARRLSLRSPAAAVVHGDQWMGELSAMCDAAESRLVTGGKELARPQESTIQDGNRSEVRPSLHEGDLYLCSGSLNALQGALGGVCEAVDLVFSENATKRSFVCIRPPGHHCSADLPSGFCWLNNVHVGIGYAAMRHGLTHAAIIDFDLHHGDGSQAIAWDHNARIASLPKNTPISKKTPIGYFSLHDINSYPCEMGDEEKVRNASLCIENAHGQSIWNVHLQSWKTEAEFWTLYEDRYLVLLAKARAFLRGHSDKLRQASTHPKPRAAIFLSAGFDASEWESSHMQRHQVNVPTGFYARFTRDVVALAEEENLGVDGRIISVLEGGYSDRALVSGVLSHISGLTTSPNSSSYANGLGLDMSRRLGQLAVDEDVRDIYHDASSSSRIDPDWWSLPCLEQIEALVHPPPPTAPVKKQRSDVKPTYFSATESYKAKVVPAAPGRRSLSGSLAGNMPVAKEMPVSILPPPEVEWTTAAFELSKLLIPSDRDTKSCKPEDLGAEATRARRDRQSGVGLTTEPLHVDLKRMQLREKRVKQPKPDTPSDQKIPTRSSRRKTVADVKLLPLETDRSSPVSESTATDQPGKPARRRSSAASSVTSYGTDNVPGGPMGAIIESQTSENSNMPKEEKDLPNPRPMTAKSKAPKRPTSGSRTASSSSTASQSYKVTTHQPFRAADNKTPLSINDDLKNQDVNQLSSGMRQMSIKLNVPPKEEYEARQAKAKPPPRGRPSKVPPSSGTTKRSPTKPKPKASSPPKSKEKTTTPTLPPGPTSHDMTDVSRAPQDNSQLVPFDTHSPEEILVPNEEVPPQEQPSASQASEPPNGTQSPDRPLIPATQSGSEQAEPTGQLLPGMPSSPPAPMPSLPSTPTTVKRTKQDLPVFTSTSPISFGSKAPALPSEGIDSLVAEDHESHIKIEEPSNETGILPIQNPPVSSHHGLVGGGQEQLDQQLQSGHEGGGRSIWDVPETPQPRRT</sequence>
<reference evidence="3" key="1">
    <citation type="journal article" date="2023" name="Genome Biol. Evol.">
        <title>First Whole Genome Sequence and Flow Cytometry Genome Size Data for the Lichen-Forming Fungus Ramalina farinacea (Ascomycota).</title>
        <authorList>
            <person name="Llewellyn T."/>
            <person name="Mian S."/>
            <person name="Hill R."/>
            <person name="Leitch I.J."/>
            <person name="Gaya E."/>
        </authorList>
    </citation>
    <scope>NUCLEOTIDE SEQUENCE</scope>
    <source>
        <strain evidence="3">LIQ254RAFAR</strain>
    </source>
</reference>
<feature type="compositionally biased region" description="Basic and acidic residues" evidence="1">
    <location>
        <begin position="693"/>
        <end position="715"/>
    </location>
</feature>
<organism evidence="3 4">
    <name type="scientific">Ramalina farinacea</name>
    <dbReference type="NCBI Taxonomy" id="258253"/>
    <lineage>
        <taxon>Eukaryota</taxon>
        <taxon>Fungi</taxon>
        <taxon>Dikarya</taxon>
        <taxon>Ascomycota</taxon>
        <taxon>Pezizomycotina</taxon>
        <taxon>Lecanoromycetes</taxon>
        <taxon>OSLEUM clade</taxon>
        <taxon>Lecanoromycetidae</taxon>
        <taxon>Lecanorales</taxon>
        <taxon>Lecanorineae</taxon>
        <taxon>Ramalinaceae</taxon>
        <taxon>Ramalina</taxon>
    </lineage>
</organism>
<evidence type="ECO:0000259" key="2">
    <source>
        <dbReference type="Pfam" id="PF00850"/>
    </source>
</evidence>
<dbReference type="PRINTS" id="PR01270">
    <property type="entry name" value="HDASUPER"/>
</dbReference>
<dbReference type="Gene3D" id="3.40.800.20">
    <property type="entry name" value="Histone deacetylase domain"/>
    <property type="match status" value="1"/>
</dbReference>
<feature type="region of interest" description="Disordered" evidence="1">
    <location>
        <begin position="693"/>
        <end position="1175"/>
    </location>
</feature>
<feature type="compositionally biased region" description="Polar residues" evidence="1">
    <location>
        <begin position="1016"/>
        <end position="1030"/>
    </location>
</feature>
<name>A0AA43QN18_9LECA</name>
<feature type="compositionally biased region" description="Low complexity" evidence="1">
    <location>
        <begin position="32"/>
        <end position="45"/>
    </location>
</feature>
<evidence type="ECO:0000256" key="1">
    <source>
        <dbReference type="SAM" id="MobiDB-lite"/>
    </source>
</evidence>
<protein>
    <submittedName>
        <fullName evidence="3">Histone deacetylase</fullName>
        <ecNumber evidence="3">3.5.1.98</ecNumber>
    </submittedName>
</protein>
<dbReference type="InterPro" id="IPR000286">
    <property type="entry name" value="HDACs"/>
</dbReference>
<dbReference type="SUPFAM" id="SSF52768">
    <property type="entry name" value="Arginase/deacetylase"/>
    <property type="match status" value="1"/>
</dbReference>
<dbReference type="GO" id="GO:0141221">
    <property type="term" value="F:histone deacetylase activity, hydrolytic mechanism"/>
    <property type="evidence" value="ECO:0007669"/>
    <property type="project" value="UniProtKB-EC"/>
</dbReference>
<evidence type="ECO:0000313" key="4">
    <source>
        <dbReference type="Proteomes" id="UP001161017"/>
    </source>
</evidence>
<dbReference type="FunFam" id="3.40.800.20:FF:000011">
    <property type="entry name" value="Histone deacetylase HOS3"/>
    <property type="match status" value="1"/>
</dbReference>
<accession>A0AA43QN18</accession>
<keyword evidence="3" id="KW-0378">Hydrolase</keyword>
<proteinExistence type="predicted"/>
<feature type="compositionally biased region" description="Polar residues" evidence="1">
    <location>
        <begin position="894"/>
        <end position="904"/>
    </location>
</feature>
<dbReference type="PANTHER" id="PTHR47558">
    <property type="entry name" value="HISTONE DEACETYLASE HOS3"/>
    <property type="match status" value="1"/>
</dbReference>
<feature type="compositionally biased region" description="Low complexity" evidence="1">
    <location>
        <begin position="852"/>
        <end position="867"/>
    </location>
</feature>
<feature type="compositionally biased region" description="Polar residues" evidence="1">
    <location>
        <begin position="1037"/>
        <end position="1047"/>
    </location>
</feature>
<dbReference type="EMBL" id="JAPUFD010000008">
    <property type="protein sequence ID" value="MDI1488857.1"/>
    <property type="molecule type" value="Genomic_DNA"/>
</dbReference>
<feature type="compositionally biased region" description="Pro residues" evidence="1">
    <location>
        <begin position="1056"/>
        <end position="1067"/>
    </location>
</feature>
<feature type="region of interest" description="Disordered" evidence="1">
    <location>
        <begin position="1"/>
        <end position="98"/>
    </location>
</feature>
<feature type="compositionally biased region" description="Low complexity" evidence="1">
    <location>
        <begin position="73"/>
        <end position="89"/>
    </location>
</feature>
<feature type="compositionally biased region" description="Basic residues" evidence="1">
    <location>
        <begin position="923"/>
        <end position="933"/>
    </location>
</feature>
<keyword evidence="4" id="KW-1185">Reference proteome</keyword>
<feature type="compositionally biased region" description="Basic and acidic residues" evidence="1">
    <location>
        <begin position="1108"/>
        <end position="1119"/>
    </location>
</feature>
<dbReference type="InterPro" id="IPR053244">
    <property type="entry name" value="HDAC_HD_type_1"/>
</dbReference>
<feature type="compositionally biased region" description="Low complexity" evidence="1">
    <location>
        <begin position="1004"/>
        <end position="1015"/>
    </location>
</feature>
<gene>
    <name evidence="3" type="primary">HOS3</name>
    <name evidence="3" type="ORF">OHK93_008133</name>
</gene>